<keyword evidence="5" id="KW-1185">Reference proteome</keyword>
<gene>
    <name evidence="4" type="ORF">ISG29_06310</name>
</gene>
<proteinExistence type="predicted"/>
<dbReference type="PROSITE" id="PS51257">
    <property type="entry name" value="PROKAR_LIPOPROTEIN"/>
    <property type="match status" value="1"/>
</dbReference>
<feature type="chain" id="PRO_5039644244" description="SecDF P1 head subdomain domain-containing protein" evidence="2">
    <location>
        <begin position="21"/>
        <end position="204"/>
    </location>
</feature>
<dbReference type="EMBL" id="JADIVZ010000002">
    <property type="protein sequence ID" value="MBF4161298.1"/>
    <property type="molecule type" value="Genomic_DNA"/>
</dbReference>
<feature type="domain" description="SecDF P1 head subdomain" evidence="3">
    <location>
        <begin position="109"/>
        <end position="201"/>
    </location>
</feature>
<dbReference type="RefSeq" id="WP_194502534.1">
    <property type="nucleotide sequence ID" value="NZ_JADIVZ010000002.1"/>
</dbReference>
<dbReference type="Pfam" id="PF22599">
    <property type="entry name" value="SecDF_P1_head"/>
    <property type="match status" value="1"/>
</dbReference>
<evidence type="ECO:0000256" key="2">
    <source>
        <dbReference type="SAM" id="SignalP"/>
    </source>
</evidence>
<keyword evidence="2" id="KW-0732">Signal</keyword>
<organism evidence="4 5">
    <name type="scientific">Nocardioides acrostichi</name>
    <dbReference type="NCBI Taxonomy" id="2784339"/>
    <lineage>
        <taxon>Bacteria</taxon>
        <taxon>Bacillati</taxon>
        <taxon>Actinomycetota</taxon>
        <taxon>Actinomycetes</taxon>
        <taxon>Propionibacteriales</taxon>
        <taxon>Nocardioidaceae</taxon>
        <taxon>Nocardioides</taxon>
    </lineage>
</organism>
<protein>
    <recommendedName>
        <fullName evidence="3">SecDF P1 head subdomain domain-containing protein</fullName>
    </recommendedName>
</protein>
<feature type="region of interest" description="Disordered" evidence="1">
    <location>
        <begin position="23"/>
        <end position="43"/>
    </location>
</feature>
<evidence type="ECO:0000313" key="4">
    <source>
        <dbReference type="EMBL" id="MBF4161298.1"/>
    </source>
</evidence>
<evidence type="ECO:0000259" key="3">
    <source>
        <dbReference type="Pfam" id="PF22599"/>
    </source>
</evidence>
<accession>A0A930UUW9</accession>
<dbReference type="AlphaFoldDB" id="A0A930UUW9"/>
<feature type="signal peptide" evidence="2">
    <location>
        <begin position="1"/>
        <end position="20"/>
    </location>
</feature>
<dbReference type="Gene3D" id="3.30.1360.200">
    <property type="match status" value="1"/>
</dbReference>
<evidence type="ECO:0000313" key="5">
    <source>
        <dbReference type="Proteomes" id="UP000656804"/>
    </source>
</evidence>
<name>A0A930UUW9_9ACTN</name>
<sequence>MIPRTRLAFAALALSAPAMAGCGDQTSGEEAASTSSPEPSAISTLEGVDPMGLQVRPVIAVDQVAKDAVSGVPAPVQQDFATLECLRSKPRALLPGSAAAACDGRGVKFLLGPAGVSDEGVTSARAVELADGWGVEVDLDDAASAALADLTSSAASSRSKVAIVVGGLIVSSPTVADTISSGSLQIAGDFTREQAETLAGQIAD</sequence>
<reference evidence="4" key="1">
    <citation type="submission" date="2020-11" db="EMBL/GenBank/DDBJ databases">
        <title>Nocardioides sp. CBS4Y-1, whole genome shotgun sequence.</title>
        <authorList>
            <person name="Tuo L."/>
        </authorList>
    </citation>
    <scope>NUCLEOTIDE SEQUENCE</scope>
    <source>
        <strain evidence="4">CBS4Y-1</strain>
    </source>
</reference>
<dbReference type="InterPro" id="IPR054384">
    <property type="entry name" value="SecDF_P1_head"/>
</dbReference>
<evidence type="ECO:0000256" key="1">
    <source>
        <dbReference type="SAM" id="MobiDB-lite"/>
    </source>
</evidence>
<dbReference type="Proteomes" id="UP000656804">
    <property type="component" value="Unassembled WGS sequence"/>
</dbReference>
<comment type="caution">
    <text evidence="4">The sequence shown here is derived from an EMBL/GenBank/DDBJ whole genome shotgun (WGS) entry which is preliminary data.</text>
</comment>